<organism evidence="2">
    <name type="scientific">Fopius arisanus</name>
    <dbReference type="NCBI Taxonomy" id="64838"/>
    <lineage>
        <taxon>Eukaryota</taxon>
        <taxon>Metazoa</taxon>
        <taxon>Ecdysozoa</taxon>
        <taxon>Arthropoda</taxon>
        <taxon>Hexapoda</taxon>
        <taxon>Insecta</taxon>
        <taxon>Pterygota</taxon>
        <taxon>Neoptera</taxon>
        <taxon>Endopterygota</taxon>
        <taxon>Hymenoptera</taxon>
        <taxon>Apocrita</taxon>
        <taxon>Ichneumonoidea</taxon>
        <taxon>Braconidae</taxon>
        <taxon>Opiinae</taxon>
        <taxon>Fopius</taxon>
    </lineage>
</organism>
<reference evidence="4" key="2">
    <citation type="submission" date="2025-04" db="UniProtKB">
        <authorList>
            <consortium name="RefSeq"/>
        </authorList>
    </citation>
    <scope>IDENTIFICATION</scope>
    <source>
        <strain evidence="4">USDA-PBARC FA_bdor</strain>
        <tissue evidence="4">Whole organism</tissue>
    </source>
</reference>
<feature type="region of interest" description="Disordered" evidence="1">
    <location>
        <begin position="126"/>
        <end position="192"/>
    </location>
</feature>
<accession>A0A9R1TMU6</accession>
<evidence type="ECO:0000256" key="1">
    <source>
        <dbReference type="SAM" id="MobiDB-lite"/>
    </source>
</evidence>
<evidence type="ECO:0000313" key="3">
    <source>
        <dbReference type="Proteomes" id="UP000694866"/>
    </source>
</evidence>
<keyword evidence="3" id="KW-1185">Reference proteome</keyword>
<proteinExistence type="predicted"/>
<evidence type="ECO:0000313" key="2">
    <source>
        <dbReference type="EMBL" id="JAG83435.1"/>
    </source>
</evidence>
<name>A0A0C9QGI3_9HYME</name>
<dbReference type="OrthoDB" id="10528765at2759"/>
<dbReference type="InterPro" id="IPR036420">
    <property type="entry name" value="BRCT_dom_sf"/>
</dbReference>
<dbReference type="Proteomes" id="UP000694866">
    <property type="component" value="Unplaced"/>
</dbReference>
<dbReference type="EMBL" id="GBYB01013668">
    <property type="protein sequence ID" value="JAG83435.1"/>
    <property type="molecule type" value="Transcribed_RNA"/>
</dbReference>
<accession>A0A0C9QGI3</accession>
<evidence type="ECO:0000313" key="4">
    <source>
        <dbReference type="RefSeq" id="XP_011311818.1"/>
    </source>
</evidence>
<dbReference type="KEGG" id="fas:105271773"/>
<dbReference type="SUPFAM" id="SSF52113">
    <property type="entry name" value="BRCT domain"/>
    <property type="match status" value="1"/>
</dbReference>
<dbReference type="GeneID" id="105271773"/>
<sequence>MFGVNNNFSIVNVNRDLLSSNNNPITFYLDGFDVQDFLEIAGIIRKFGGIVTPPDLETVVLSTPDRVPGTNYLRFHVHWLYHSIKEGKLQDIGKYLLTTKSRPDPQKASSVNKSVTQWFNQLINEKNTNQDNSRIENKNESFMRSSFTTHRSSKDQVDSDEKDDLQQSCTSSCITRSSTSEEELPPETPLVTRRVPPYVGQINNTDLEKITAQKSAERSIRTLRQSTPSIRTKSCCGFSPTNGKSKCSNSRAVKGVRAPKNKALVTKSKGKRFKYSSEEDKQIITYLVENNCILDAYKKAVCKKIMSLEGLSNRTVGSIYSHIKNLKLKIRKFTNDPCVIAQFEALE</sequence>
<reference evidence="2" key="1">
    <citation type="submission" date="2015-01" db="EMBL/GenBank/DDBJ databases">
        <title>Transcriptome Assembly of Fopius arisanus.</title>
        <authorList>
            <person name="Geib S."/>
        </authorList>
    </citation>
    <scope>NUCLEOTIDE SEQUENCE</scope>
</reference>
<dbReference type="AlphaFoldDB" id="A0A0C9QGI3"/>
<gene>
    <name evidence="4" type="primary">LOC105271773</name>
    <name evidence="2" type="ORF">g.8434</name>
</gene>
<protein>
    <submittedName>
        <fullName evidence="2 4">Uncharacterized protein</fullName>
    </submittedName>
</protein>
<feature type="compositionally biased region" description="Low complexity" evidence="1">
    <location>
        <begin position="168"/>
        <end position="178"/>
    </location>
</feature>
<dbReference type="RefSeq" id="XP_011311818.1">
    <property type="nucleotide sequence ID" value="XM_011313516.1"/>
</dbReference>